<dbReference type="Gene3D" id="3.40.190.10">
    <property type="entry name" value="Periplasmic binding protein-like II"/>
    <property type="match status" value="2"/>
</dbReference>
<feature type="signal peptide" evidence="1">
    <location>
        <begin position="1"/>
        <end position="24"/>
    </location>
</feature>
<dbReference type="PANTHER" id="PTHR35841:SF1">
    <property type="entry name" value="PHOSPHONATES-BINDING PERIPLASMIC PROTEIN"/>
    <property type="match status" value="1"/>
</dbReference>
<sequence>MKKNILKLLTLVMTLFFMISCSKKNDTIKIVFLPNEANESLKKSRDEFANIIQKATGKKVEIITTTDYNITVENIVSGQAQITYIGAEAYLKARERSKDIEAVLTNAGESGTLKDSLYYSFIAVRSEDAAKYKTGNNFDLKKLKGKTIGFVTNSSTSGFKIPGKIIADEFGIKNTDELIEPNKVFSKVVFGASHPGTQALLFKGDVDVATFAIPKSFTTYELTSGTDFRSGATYTVKKGAVAPFGQYAGKSFTVIRSIPVYNGPIVFNTKTLSKEDQEKIKKALMSKEVTDNPYIFSPKETTKNSKIRGLFLRENPNIGFIETNTAWYESMKGIK</sequence>
<gene>
    <name evidence="2" type="ORF">AB8B22_10515</name>
</gene>
<dbReference type="AlphaFoldDB" id="A0AB39VHD0"/>
<reference evidence="2" key="1">
    <citation type="submission" date="2024-07" db="EMBL/GenBank/DDBJ databases">
        <authorList>
            <person name="Li X.-J."/>
            <person name="Wang X."/>
        </authorList>
    </citation>
    <scope>NUCLEOTIDE SEQUENCE</scope>
    <source>
        <strain evidence="2">HSP-334</strain>
    </source>
</reference>
<name>A0AB39VHD0_9FUSO</name>
<dbReference type="RefSeq" id="WP_369711053.1">
    <property type="nucleotide sequence ID" value="NZ_CP165644.1"/>
</dbReference>
<dbReference type="SUPFAM" id="SSF53850">
    <property type="entry name" value="Periplasmic binding protein-like II"/>
    <property type="match status" value="1"/>
</dbReference>
<evidence type="ECO:0000256" key="1">
    <source>
        <dbReference type="SAM" id="SignalP"/>
    </source>
</evidence>
<organism evidence="2">
    <name type="scientific">Leptotrichia rugosa</name>
    <dbReference type="NCBI Taxonomy" id="3239302"/>
    <lineage>
        <taxon>Bacteria</taxon>
        <taxon>Fusobacteriati</taxon>
        <taxon>Fusobacteriota</taxon>
        <taxon>Fusobacteriia</taxon>
        <taxon>Fusobacteriales</taxon>
        <taxon>Leptotrichiaceae</taxon>
        <taxon>Leptotrichia</taxon>
    </lineage>
</organism>
<dbReference type="KEGG" id="lrug:AB8B22_10515"/>
<dbReference type="Pfam" id="PF12974">
    <property type="entry name" value="Phosphonate-bd"/>
    <property type="match status" value="1"/>
</dbReference>
<dbReference type="PROSITE" id="PS51257">
    <property type="entry name" value="PROKAR_LIPOPROTEIN"/>
    <property type="match status" value="1"/>
</dbReference>
<dbReference type="EMBL" id="CP165644">
    <property type="protein sequence ID" value="XDU66781.1"/>
    <property type="molecule type" value="Genomic_DNA"/>
</dbReference>
<feature type="chain" id="PRO_5044205679" evidence="1">
    <location>
        <begin position="25"/>
        <end position="335"/>
    </location>
</feature>
<evidence type="ECO:0000313" key="2">
    <source>
        <dbReference type="EMBL" id="XDU66781.1"/>
    </source>
</evidence>
<proteinExistence type="predicted"/>
<accession>A0AB39VHD0</accession>
<dbReference type="PANTHER" id="PTHR35841">
    <property type="entry name" value="PHOSPHONATES-BINDING PERIPLASMIC PROTEIN"/>
    <property type="match status" value="1"/>
</dbReference>
<protein>
    <submittedName>
        <fullName evidence="2">Phosphate/phosphite/phosphonate ABC transporter substrate-binding protein</fullName>
    </submittedName>
</protein>
<keyword evidence="1" id="KW-0732">Signal</keyword>